<organism evidence="1 2">
    <name type="scientific">Aromia moschata</name>
    <dbReference type="NCBI Taxonomy" id="1265417"/>
    <lineage>
        <taxon>Eukaryota</taxon>
        <taxon>Metazoa</taxon>
        <taxon>Ecdysozoa</taxon>
        <taxon>Arthropoda</taxon>
        <taxon>Hexapoda</taxon>
        <taxon>Insecta</taxon>
        <taxon>Pterygota</taxon>
        <taxon>Neoptera</taxon>
        <taxon>Endopterygota</taxon>
        <taxon>Coleoptera</taxon>
        <taxon>Polyphaga</taxon>
        <taxon>Cucujiformia</taxon>
        <taxon>Chrysomeloidea</taxon>
        <taxon>Cerambycidae</taxon>
        <taxon>Cerambycinae</taxon>
        <taxon>Callichromatini</taxon>
        <taxon>Aromia</taxon>
    </lineage>
</organism>
<comment type="caution">
    <text evidence="1">The sequence shown here is derived from an EMBL/GenBank/DDBJ whole genome shotgun (WGS) entry which is preliminary data.</text>
</comment>
<name>A0AAV8YSV1_9CUCU</name>
<gene>
    <name evidence="1" type="ORF">NQ318_003119</name>
</gene>
<accession>A0AAV8YSV1</accession>
<reference evidence="1" key="1">
    <citation type="journal article" date="2023" name="Insect Mol. Biol.">
        <title>Genome sequencing provides insights into the evolution of gene families encoding plant cell wall-degrading enzymes in longhorned beetles.</title>
        <authorList>
            <person name="Shin N.R."/>
            <person name="Okamura Y."/>
            <person name="Kirsch R."/>
            <person name="Pauchet Y."/>
        </authorList>
    </citation>
    <scope>NUCLEOTIDE SEQUENCE</scope>
    <source>
        <strain evidence="1">AMC_N1</strain>
    </source>
</reference>
<protein>
    <submittedName>
        <fullName evidence="1">Uncharacterized protein</fullName>
    </submittedName>
</protein>
<proteinExistence type="predicted"/>
<dbReference type="Proteomes" id="UP001162162">
    <property type="component" value="Unassembled WGS sequence"/>
</dbReference>
<keyword evidence="2" id="KW-1185">Reference proteome</keyword>
<evidence type="ECO:0000313" key="1">
    <source>
        <dbReference type="EMBL" id="KAJ8954588.1"/>
    </source>
</evidence>
<dbReference type="EMBL" id="JAPWTK010000046">
    <property type="protein sequence ID" value="KAJ8954588.1"/>
    <property type="molecule type" value="Genomic_DNA"/>
</dbReference>
<dbReference type="AlphaFoldDB" id="A0AAV8YSV1"/>
<evidence type="ECO:0000313" key="2">
    <source>
        <dbReference type="Proteomes" id="UP001162162"/>
    </source>
</evidence>
<sequence>MDSQQWATSLATTVHRPIIYNTALTTREDCMRRVRTAFQDLDPQSVRRATHENFLLRCECLEVQGHQFEHLLK</sequence>